<evidence type="ECO:0000313" key="3">
    <source>
        <dbReference type="EMBL" id="OCL33091.1"/>
    </source>
</evidence>
<dbReference type="EMBL" id="MBQD01000023">
    <property type="protein sequence ID" value="OCL33091.1"/>
    <property type="molecule type" value="Genomic_DNA"/>
</dbReference>
<feature type="region of interest" description="Disordered" evidence="1">
    <location>
        <begin position="263"/>
        <end position="282"/>
    </location>
</feature>
<evidence type="ECO:0000256" key="1">
    <source>
        <dbReference type="SAM" id="MobiDB-lite"/>
    </source>
</evidence>
<protein>
    <submittedName>
        <fullName evidence="3">Luciferase</fullName>
    </submittedName>
</protein>
<proteinExistence type="predicted"/>
<feature type="domain" description="Luciferase-like" evidence="2">
    <location>
        <begin position="21"/>
        <end position="239"/>
    </location>
</feature>
<dbReference type="PANTHER" id="PTHR30137">
    <property type="entry name" value="LUCIFERASE-LIKE MONOOXYGENASE"/>
    <property type="match status" value="1"/>
</dbReference>
<dbReference type="InterPro" id="IPR011251">
    <property type="entry name" value="Luciferase-like_dom"/>
</dbReference>
<dbReference type="GO" id="GO:0005829">
    <property type="term" value="C:cytosol"/>
    <property type="evidence" value="ECO:0007669"/>
    <property type="project" value="TreeGrafter"/>
</dbReference>
<dbReference type="PANTHER" id="PTHR30137:SF15">
    <property type="entry name" value="BLL6902 PROTEIN"/>
    <property type="match status" value="1"/>
</dbReference>
<dbReference type="GO" id="GO:0016705">
    <property type="term" value="F:oxidoreductase activity, acting on paired donors, with incorporation or reduction of molecular oxygen"/>
    <property type="evidence" value="ECO:0007669"/>
    <property type="project" value="InterPro"/>
</dbReference>
<dbReference type="InterPro" id="IPR050766">
    <property type="entry name" value="Bact_Lucif_Oxidored"/>
</dbReference>
<gene>
    <name evidence="3" type="ORF">BCR15_07405</name>
</gene>
<name>A0A1C0AKE1_9ACTN</name>
<sequence length="337" mass="36747">MTKIGFLSFGHYRPVVGARVPDARASLREHIELAVVADEIGLDGAWVRVHHFEESHATPFPLLAAMAAVTRRIDVGTGVVDLRYENPLHLAEEAAATDLIADGRLQLGVSRGSPEVAADGQRQFGYSLRDGESWADHAQSKVARFRRAIAGEPVAHSARALALGEGPDLPIRPLSPGLPDRIWWGAGSHETGVWTAEQGMNLLSSTLLLAEDGRPFNIQQADQVRTYRRVFHRLGHPGPGLAAVTRPAFPITSDDDRRYFGRHGHGGDSVGQLDGSRARSGPQMVGTVEEVAAMLRADEAVMEADQVLFTMPSQLGVDYNRHWMENLLAVAREVGWK</sequence>
<evidence type="ECO:0000313" key="4">
    <source>
        <dbReference type="Proteomes" id="UP000093501"/>
    </source>
</evidence>
<organism evidence="3 4">
    <name type="scientific">Tessaracoccus lapidicaptus</name>
    <dbReference type="NCBI Taxonomy" id="1427523"/>
    <lineage>
        <taxon>Bacteria</taxon>
        <taxon>Bacillati</taxon>
        <taxon>Actinomycetota</taxon>
        <taxon>Actinomycetes</taxon>
        <taxon>Propionibacteriales</taxon>
        <taxon>Propionibacteriaceae</taxon>
        <taxon>Tessaracoccus</taxon>
    </lineage>
</organism>
<dbReference type="InterPro" id="IPR036661">
    <property type="entry name" value="Luciferase-like_sf"/>
</dbReference>
<dbReference type="Gene3D" id="3.20.20.30">
    <property type="entry name" value="Luciferase-like domain"/>
    <property type="match status" value="1"/>
</dbReference>
<dbReference type="RefSeq" id="WP_068752197.1">
    <property type="nucleotide sequence ID" value="NZ_MBQD01000023.1"/>
</dbReference>
<keyword evidence="4" id="KW-1185">Reference proteome</keyword>
<evidence type="ECO:0000259" key="2">
    <source>
        <dbReference type="Pfam" id="PF00296"/>
    </source>
</evidence>
<dbReference type="AlphaFoldDB" id="A0A1C0AKE1"/>
<comment type="caution">
    <text evidence="3">The sequence shown here is derived from an EMBL/GenBank/DDBJ whole genome shotgun (WGS) entry which is preliminary data.</text>
</comment>
<dbReference type="Pfam" id="PF00296">
    <property type="entry name" value="Bac_luciferase"/>
    <property type="match status" value="1"/>
</dbReference>
<accession>A0A1C0AKE1</accession>
<reference evidence="4" key="1">
    <citation type="submission" date="2016-07" db="EMBL/GenBank/DDBJ databases">
        <authorList>
            <person name="Florea S."/>
            <person name="Webb J.S."/>
            <person name="Jaromczyk J."/>
            <person name="Schardl C.L."/>
        </authorList>
    </citation>
    <scope>NUCLEOTIDE SEQUENCE [LARGE SCALE GENOMIC DNA]</scope>
    <source>
        <strain evidence="4">IPBSL-7</strain>
    </source>
</reference>
<dbReference type="SUPFAM" id="SSF51679">
    <property type="entry name" value="Bacterial luciferase-like"/>
    <property type="match status" value="1"/>
</dbReference>
<dbReference type="Proteomes" id="UP000093501">
    <property type="component" value="Unassembled WGS sequence"/>
</dbReference>